<feature type="region of interest" description="Disordered" evidence="4">
    <location>
        <begin position="251"/>
        <end position="282"/>
    </location>
</feature>
<protein>
    <recommendedName>
        <fullName evidence="7">HMG box domain-containing protein</fullName>
    </recommendedName>
</protein>
<dbReference type="PANTHER" id="PTHR46318">
    <property type="entry name" value="UPSTREAM BINDING TRANSCRIPTION FACTOR"/>
    <property type="match status" value="1"/>
</dbReference>
<dbReference type="GO" id="GO:0006360">
    <property type="term" value="P:transcription by RNA polymerase I"/>
    <property type="evidence" value="ECO:0000318"/>
    <property type="project" value="GO_Central"/>
</dbReference>
<gene>
    <name evidence="5" type="ORF">DAPPUDRAFT_319765</name>
</gene>
<feature type="compositionally biased region" description="Acidic residues" evidence="4">
    <location>
        <begin position="102"/>
        <end position="115"/>
    </location>
</feature>
<dbReference type="EMBL" id="GL732553">
    <property type="protein sequence ID" value="EFX79242.1"/>
    <property type="molecule type" value="Genomic_DNA"/>
</dbReference>
<dbReference type="InterPro" id="IPR036910">
    <property type="entry name" value="HMG_box_dom_sf"/>
</dbReference>
<dbReference type="PANTHER" id="PTHR46318:SF3">
    <property type="entry name" value="UPSTREAM BINDING TRANSCRIPTION FACTOR"/>
    <property type="match status" value="1"/>
</dbReference>
<comment type="subcellular location">
    <subcellularLocation>
        <location evidence="1">Nucleus</location>
    </subcellularLocation>
</comment>
<evidence type="ECO:0008006" key="7">
    <source>
        <dbReference type="Google" id="ProtNLM"/>
    </source>
</evidence>
<evidence type="ECO:0000256" key="1">
    <source>
        <dbReference type="ARBA" id="ARBA00004123"/>
    </source>
</evidence>
<dbReference type="PhylomeDB" id="E9GMS1"/>
<evidence type="ECO:0000313" key="6">
    <source>
        <dbReference type="Proteomes" id="UP000000305"/>
    </source>
</evidence>
<reference evidence="5 6" key="1">
    <citation type="journal article" date="2011" name="Science">
        <title>The ecoresponsive genome of Daphnia pulex.</title>
        <authorList>
            <person name="Colbourne J.K."/>
            <person name="Pfrender M.E."/>
            <person name="Gilbert D."/>
            <person name="Thomas W.K."/>
            <person name="Tucker A."/>
            <person name="Oakley T.H."/>
            <person name="Tokishita S."/>
            <person name="Aerts A."/>
            <person name="Arnold G.J."/>
            <person name="Basu M.K."/>
            <person name="Bauer D.J."/>
            <person name="Caceres C.E."/>
            <person name="Carmel L."/>
            <person name="Casola C."/>
            <person name="Choi J.H."/>
            <person name="Detter J.C."/>
            <person name="Dong Q."/>
            <person name="Dusheyko S."/>
            <person name="Eads B.D."/>
            <person name="Frohlich T."/>
            <person name="Geiler-Samerotte K.A."/>
            <person name="Gerlach D."/>
            <person name="Hatcher P."/>
            <person name="Jogdeo S."/>
            <person name="Krijgsveld J."/>
            <person name="Kriventseva E.V."/>
            <person name="Kultz D."/>
            <person name="Laforsch C."/>
            <person name="Lindquist E."/>
            <person name="Lopez J."/>
            <person name="Manak J.R."/>
            <person name="Muller J."/>
            <person name="Pangilinan J."/>
            <person name="Patwardhan R.P."/>
            <person name="Pitluck S."/>
            <person name="Pritham E.J."/>
            <person name="Rechtsteiner A."/>
            <person name="Rho M."/>
            <person name="Rogozin I.B."/>
            <person name="Sakarya O."/>
            <person name="Salamov A."/>
            <person name="Schaack S."/>
            <person name="Shapiro H."/>
            <person name="Shiga Y."/>
            <person name="Skalitzky C."/>
            <person name="Smith Z."/>
            <person name="Souvorov A."/>
            <person name="Sung W."/>
            <person name="Tang Z."/>
            <person name="Tsuchiya D."/>
            <person name="Tu H."/>
            <person name="Vos H."/>
            <person name="Wang M."/>
            <person name="Wolf Y.I."/>
            <person name="Yamagata H."/>
            <person name="Yamada T."/>
            <person name="Ye Y."/>
            <person name="Shaw J.R."/>
            <person name="Andrews J."/>
            <person name="Crease T.J."/>
            <person name="Tang H."/>
            <person name="Lucas S.M."/>
            <person name="Robertson H.M."/>
            <person name="Bork P."/>
            <person name="Koonin E.V."/>
            <person name="Zdobnov E.M."/>
            <person name="Grigoriev I.V."/>
            <person name="Lynch M."/>
            <person name="Boore J.L."/>
        </authorList>
    </citation>
    <scope>NUCLEOTIDE SEQUENCE [LARGE SCALE GENOMIC DNA]</scope>
</reference>
<dbReference type="GO" id="GO:0005634">
    <property type="term" value="C:nucleus"/>
    <property type="evidence" value="ECO:0000318"/>
    <property type="project" value="GO_Central"/>
</dbReference>
<dbReference type="KEGG" id="dpx:DAPPUDRAFT_319765"/>
<evidence type="ECO:0000256" key="3">
    <source>
        <dbReference type="ARBA" id="ARBA00023242"/>
    </source>
</evidence>
<feature type="region of interest" description="Disordered" evidence="4">
    <location>
        <begin position="75"/>
        <end position="126"/>
    </location>
</feature>
<evidence type="ECO:0000313" key="5">
    <source>
        <dbReference type="EMBL" id="EFX79242.1"/>
    </source>
</evidence>
<evidence type="ECO:0000256" key="4">
    <source>
        <dbReference type="SAM" id="MobiDB-lite"/>
    </source>
</evidence>
<feature type="compositionally biased region" description="Basic and acidic residues" evidence="4">
    <location>
        <begin position="251"/>
        <end position="263"/>
    </location>
</feature>
<accession>E9GMS1</accession>
<dbReference type="OrthoDB" id="6400395at2759"/>
<sequence length="282" mass="32155">MANEEMEMNEGILPKSGFSLFCMMTDSTVPREKELSDDEKNLCNDMDTEMKYHVYFDSLTPELQKAKLKNLKRMAAKKAEDGQAGKKQKLSTAVDFGSSSEVESEEDVGSDEDLEIPPKTTIQKPNSSLQMFSNSYMDKYSKHPKLTKQELKSPTLAADQSLFKAEKMTEPLKIPASAAAYYVMTHHSKLDNLTPAEINVLWGKVSDEHKKKCIEEHQKKYKDYVYEYEKFLRTLSRAEIISLHTIVKNRARDEENEVKKSSDEESESTSTNEDQTSCDDEA</sequence>
<dbReference type="AlphaFoldDB" id="E9GMS1"/>
<name>E9GMS1_DAPPU</name>
<dbReference type="InterPro" id="IPR051762">
    <property type="entry name" value="UBF1"/>
</dbReference>
<dbReference type="GO" id="GO:0001181">
    <property type="term" value="F:RNA polymerase I general transcription initiation factor activity"/>
    <property type="evidence" value="ECO:0000318"/>
    <property type="project" value="GO_Central"/>
</dbReference>
<dbReference type="Proteomes" id="UP000000305">
    <property type="component" value="Unassembled WGS sequence"/>
</dbReference>
<keyword evidence="6" id="KW-1185">Reference proteome</keyword>
<dbReference type="GO" id="GO:0045943">
    <property type="term" value="P:positive regulation of transcription by RNA polymerase I"/>
    <property type="evidence" value="ECO:0000318"/>
    <property type="project" value="GO_Central"/>
</dbReference>
<dbReference type="InParanoid" id="E9GMS1"/>
<proteinExistence type="predicted"/>
<dbReference type="HOGENOM" id="CLU_1074652_0_0_1"/>
<organism evidence="5 6">
    <name type="scientific">Daphnia pulex</name>
    <name type="common">Water flea</name>
    <dbReference type="NCBI Taxonomy" id="6669"/>
    <lineage>
        <taxon>Eukaryota</taxon>
        <taxon>Metazoa</taxon>
        <taxon>Ecdysozoa</taxon>
        <taxon>Arthropoda</taxon>
        <taxon>Crustacea</taxon>
        <taxon>Branchiopoda</taxon>
        <taxon>Diplostraca</taxon>
        <taxon>Cladocera</taxon>
        <taxon>Anomopoda</taxon>
        <taxon>Daphniidae</taxon>
        <taxon>Daphnia</taxon>
    </lineage>
</organism>
<dbReference type="SUPFAM" id="SSF47095">
    <property type="entry name" value="HMG-box"/>
    <property type="match status" value="1"/>
</dbReference>
<keyword evidence="3" id="KW-0539">Nucleus</keyword>
<keyword evidence="2" id="KW-0238">DNA-binding</keyword>
<evidence type="ECO:0000256" key="2">
    <source>
        <dbReference type="ARBA" id="ARBA00023125"/>
    </source>
</evidence>
<dbReference type="GO" id="GO:0001164">
    <property type="term" value="F:RNA polymerase I core promoter sequence-specific DNA binding"/>
    <property type="evidence" value="ECO:0000318"/>
    <property type="project" value="GO_Central"/>
</dbReference>